<dbReference type="InterPro" id="IPR003661">
    <property type="entry name" value="HisK_dim/P_dom"/>
</dbReference>
<dbReference type="CDD" id="cd00075">
    <property type="entry name" value="HATPase"/>
    <property type="match status" value="1"/>
</dbReference>
<dbReference type="GO" id="GO:0005886">
    <property type="term" value="C:plasma membrane"/>
    <property type="evidence" value="ECO:0007669"/>
    <property type="project" value="TreeGrafter"/>
</dbReference>
<dbReference type="PROSITE" id="PS50109">
    <property type="entry name" value="HIS_KIN"/>
    <property type="match status" value="1"/>
</dbReference>
<dbReference type="SUPFAM" id="SSF55874">
    <property type="entry name" value="ATPase domain of HSP90 chaperone/DNA topoisomerase II/histidine kinase"/>
    <property type="match status" value="1"/>
</dbReference>
<name>A0A1H0GXL8_9FIRM</name>
<keyword evidence="6 13" id="KW-0418">Kinase</keyword>
<proteinExistence type="predicted"/>
<dbReference type="Gene3D" id="3.30.565.10">
    <property type="entry name" value="Histidine kinase-like ATPase, C-terminal domain"/>
    <property type="match status" value="1"/>
</dbReference>
<organism evidence="13 14">
    <name type="scientific">Acetanaerobacterium elongatum</name>
    <dbReference type="NCBI Taxonomy" id="258515"/>
    <lineage>
        <taxon>Bacteria</taxon>
        <taxon>Bacillati</taxon>
        <taxon>Bacillota</taxon>
        <taxon>Clostridia</taxon>
        <taxon>Eubacteriales</taxon>
        <taxon>Oscillospiraceae</taxon>
        <taxon>Acetanaerobacterium</taxon>
    </lineage>
</organism>
<reference evidence="13 14" key="1">
    <citation type="submission" date="2016-10" db="EMBL/GenBank/DDBJ databases">
        <authorList>
            <person name="de Groot N.N."/>
        </authorList>
    </citation>
    <scope>NUCLEOTIDE SEQUENCE [LARGE SCALE GENOMIC DNA]</scope>
    <source>
        <strain evidence="13 14">CGMCC 1.5012</strain>
    </source>
</reference>
<dbReference type="GO" id="GO:0004721">
    <property type="term" value="F:phosphoprotein phosphatase activity"/>
    <property type="evidence" value="ECO:0007669"/>
    <property type="project" value="TreeGrafter"/>
</dbReference>
<dbReference type="InterPro" id="IPR003660">
    <property type="entry name" value="HAMP_dom"/>
</dbReference>
<keyword evidence="5" id="KW-0808">Transferase</keyword>
<dbReference type="STRING" id="258515.SAMN05192585_1571"/>
<dbReference type="InterPro" id="IPR036890">
    <property type="entry name" value="HATPase_C_sf"/>
</dbReference>
<dbReference type="GO" id="GO:0016036">
    <property type="term" value="P:cellular response to phosphate starvation"/>
    <property type="evidence" value="ECO:0007669"/>
    <property type="project" value="TreeGrafter"/>
</dbReference>
<evidence type="ECO:0000256" key="10">
    <source>
        <dbReference type="SAM" id="Phobius"/>
    </source>
</evidence>
<dbReference type="Proteomes" id="UP000199182">
    <property type="component" value="Unassembled WGS sequence"/>
</dbReference>
<evidence type="ECO:0000256" key="6">
    <source>
        <dbReference type="ARBA" id="ARBA00022777"/>
    </source>
</evidence>
<dbReference type="SMART" id="SM00388">
    <property type="entry name" value="HisKA"/>
    <property type="match status" value="1"/>
</dbReference>
<evidence type="ECO:0000256" key="8">
    <source>
        <dbReference type="ARBA" id="ARBA00023136"/>
    </source>
</evidence>
<dbReference type="Gene3D" id="1.10.287.130">
    <property type="match status" value="1"/>
</dbReference>
<dbReference type="Pfam" id="PF02518">
    <property type="entry name" value="HATPase_c"/>
    <property type="match status" value="1"/>
</dbReference>
<dbReference type="Pfam" id="PF00512">
    <property type="entry name" value="HisKA"/>
    <property type="match status" value="1"/>
</dbReference>
<dbReference type="SUPFAM" id="SSF47384">
    <property type="entry name" value="Homodimeric domain of signal transducing histidine kinase"/>
    <property type="match status" value="1"/>
</dbReference>
<evidence type="ECO:0000313" key="14">
    <source>
        <dbReference type="Proteomes" id="UP000199182"/>
    </source>
</evidence>
<evidence type="ECO:0000256" key="4">
    <source>
        <dbReference type="ARBA" id="ARBA00022553"/>
    </source>
</evidence>
<keyword evidence="9" id="KW-0175">Coiled coil</keyword>
<evidence type="ECO:0000259" key="12">
    <source>
        <dbReference type="PROSITE" id="PS50885"/>
    </source>
</evidence>
<gene>
    <name evidence="13" type="ORF">SAMN05192585_1571</name>
</gene>
<evidence type="ECO:0000256" key="7">
    <source>
        <dbReference type="ARBA" id="ARBA00023012"/>
    </source>
</evidence>
<dbReference type="EC" id="2.7.13.3" evidence="3"/>
<dbReference type="PRINTS" id="PR00344">
    <property type="entry name" value="BCTRLSENSOR"/>
</dbReference>
<dbReference type="InterPro" id="IPR005467">
    <property type="entry name" value="His_kinase_dom"/>
</dbReference>
<dbReference type="InterPro" id="IPR050351">
    <property type="entry name" value="BphY/WalK/GraS-like"/>
</dbReference>
<feature type="domain" description="HAMP" evidence="12">
    <location>
        <begin position="178"/>
        <end position="230"/>
    </location>
</feature>
<comment type="subcellular location">
    <subcellularLocation>
        <location evidence="2">Membrane</location>
    </subcellularLocation>
</comment>
<accession>A0A1H0GXL8</accession>
<dbReference type="FunFam" id="3.30.565.10:FF:000006">
    <property type="entry name" value="Sensor histidine kinase WalK"/>
    <property type="match status" value="1"/>
</dbReference>
<dbReference type="OrthoDB" id="9813151at2"/>
<evidence type="ECO:0000256" key="3">
    <source>
        <dbReference type="ARBA" id="ARBA00012438"/>
    </source>
</evidence>
<dbReference type="Gene3D" id="3.30.450.20">
    <property type="entry name" value="PAS domain"/>
    <property type="match status" value="1"/>
</dbReference>
<dbReference type="CDD" id="cd00082">
    <property type="entry name" value="HisKA"/>
    <property type="match status" value="1"/>
</dbReference>
<evidence type="ECO:0000256" key="2">
    <source>
        <dbReference type="ARBA" id="ARBA00004370"/>
    </source>
</evidence>
<dbReference type="GO" id="GO:0000155">
    <property type="term" value="F:phosphorelay sensor kinase activity"/>
    <property type="evidence" value="ECO:0007669"/>
    <property type="project" value="InterPro"/>
</dbReference>
<feature type="domain" description="Histidine kinase" evidence="11">
    <location>
        <begin position="363"/>
        <end position="578"/>
    </location>
</feature>
<keyword evidence="4" id="KW-0597">Phosphoprotein</keyword>
<feature type="coiled-coil region" evidence="9">
    <location>
        <begin position="218"/>
        <end position="249"/>
    </location>
</feature>
<dbReference type="SMART" id="SM00387">
    <property type="entry name" value="HATPase_c"/>
    <property type="match status" value="1"/>
</dbReference>
<feature type="transmembrane region" description="Helical" evidence="10">
    <location>
        <begin position="150"/>
        <end position="168"/>
    </location>
</feature>
<protein>
    <recommendedName>
        <fullName evidence="3">histidine kinase</fullName>
        <ecNumber evidence="3">2.7.13.3</ecNumber>
    </recommendedName>
</protein>
<sequence>MKNAILKRCVITAVIALLVSAVISGLILQSMRQNEIETSMRLMLNSVKNQITYDLAHNTFSPQDEVKKYTDYRLSIIQGDGKVLADNEAVSETMENHADRPEFIEAKATGTGTAVRYSATLKKNETYVAMKVNDDLYVRLAMENRQANTIFASILPALLIGIAVAGILTPVMAKTIARDVTEPLIQARNQIEDIATGERGEVLPNPKYEELVPIVDSVNTLSARISAALKQLQSERERSKTLLDNMEEGLVVIDSRLRVVSTNLASERYLGGTNALGKNLMMLTRNERILSAVQAAVAEGRSTIFDLNSYADDSVILSAHITPARGSIISTGTAQEENGAIILLTNVTTLRETEKLRSEFVANASHELKTPITSIKGFAELLAAGLVSDPEKTADYLNRITAEAARMTTLINDIIKISELESGCRPEANERVNLKKLAEEIGESLLPAAGKKNVSIEVTGDDISLTASREDMRQIVGNLMDNAVKYNVSGGSVRVLCKKQRDGISLTVADTGIGIASKHHGRIFERFYCVDKGRSRTVGGTGLGLSIVKHAVARWGGEILFQSAEGEGTTITVVFKEH</sequence>
<dbReference type="InterPro" id="IPR035965">
    <property type="entry name" value="PAS-like_dom_sf"/>
</dbReference>
<evidence type="ECO:0000259" key="11">
    <source>
        <dbReference type="PROSITE" id="PS50109"/>
    </source>
</evidence>
<dbReference type="PROSITE" id="PS50885">
    <property type="entry name" value="HAMP"/>
    <property type="match status" value="1"/>
</dbReference>
<dbReference type="RefSeq" id="WP_092643607.1">
    <property type="nucleotide sequence ID" value="NZ_FNID01000057.1"/>
</dbReference>
<dbReference type="InterPro" id="IPR003594">
    <property type="entry name" value="HATPase_dom"/>
</dbReference>
<keyword evidence="10" id="KW-0812">Transmembrane</keyword>
<dbReference type="SUPFAM" id="SSF55785">
    <property type="entry name" value="PYP-like sensor domain (PAS domain)"/>
    <property type="match status" value="1"/>
</dbReference>
<dbReference type="InterPro" id="IPR004358">
    <property type="entry name" value="Sig_transdc_His_kin-like_C"/>
</dbReference>
<evidence type="ECO:0000256" key="5">
    <source>
        <dbReference type="ARBA" id="ARBA00022679"/>
    </source>
</evidence>
<dbReference type="PANTHER" id="PTHR45453:SF1">
    <property type="entry name" value="PHOSPHATE REGULON SENSOR PROTEIN PHOR"/>
    <property type="match status" value="1"/>
</dbReference>
<dbReference type="PANTHER" id="PTHR45453">
    <property type="entry name" value="PHOSPHATE REGULON SENSOR PROTEIN PHOR"/>
    <property type="match status" value="1"/>
</dbReference>
<dbReference type="FunFam" id="1.10.287.130:FF:000001">
    <property type="entry name" value="Two-component sensor histidine kinase"/>
    <property type="match status" value="1"/>
</dbReference>
<evidence type="ECO:0000256" key="9">
    <source>
        <dbReference type="SAM" id="Coils"/>
    </source>
</evidence>
<evidence type="ECO:0000313" key="13">
    <source>
        <dbReference type="EMBL" id="SDO11534.1"/>
    </source>
</evidence>
<comment type="catalytic activity">
    <reaction evidence="1">
        <text>ATP + protein L-histidine = ADP + protein N-phospho-L-histidine.</text>
        <dbReference type="EC" id="2.7.13.3"/>
    </reaction>
</comment>
<keyword evidence="7" id="KW-0902">Two-component regulatory system</keyword>
<dbReference type="EMBL" id="FNID01000057">
    <property type="protein sequence ID" value="SDO11534.1"/>
    <property type="molecule type" value="Genomic_DNA"/>
</dbReference>
<dbReference type="AlphaFoldDB" id="A0A1H0GXL8"/>
<keyword evidence="14" id="KW-1185">Reference proteome</keyword>
<keyword evidence="8 10" id="KW-0472">Membrane</keyword>
<dbReference type="InterPro" id="IPR036097">
    <property type="entry name" value="HisK_dim/P_sf"/>
</dbReference>
<keyword evidence="10" id="KW-1133">Transmembrane helix</keyword>
<evidence type="ECO:0000256" key="1">
    <source>
        <dbReference type="ARBA" id="ARBA00000085"/>
    </source>
</evidence>